<dbReference type="RefSeq" id="WP_369328665.1">
    <property type="nucleotide sequence ID" value="NZ_JAULBC010000002.1"/>
</dbReference>
<protein>
    <submittedName>
        <fullName evidence="1">Uncharacterized protein</fullName>
    </submittedName>
</protein>
<dbReference type="EMBL" id="JAULBC010000002">
    <property type="protein sequence ID" value="MEX6687261.1"/>
    <property type="molecule type" value="Genomic_DNA"/>
</dbReference>
<proteinExistence type="predicted"/>
<sequence length="76" mass="8619">MKASILKRSSIVSAILRFSNSSDKNTEAENLHRSWFNIDEKDSSLLVDYKYNNKRGQRSPINYFAGPHGAFLPSAK</sequence>
<reference evidence="1 2" key="1">
    <citation type="submission" date="2023-07" db="EMBL/GenBank/DDBJ databases">
        <authorList>
            <person name="Lian W.-H."/>
        </authorList>
    </citation>
    <scope>NUCLEOTIDE SEQUENCE [LARGE SCALE GENOMIC DNA]</scope>
    <source>
        <strain evidence="1 2">SYSU DXS3180</strain>
    </source>
</reference>
<evidence type="ECO:0000313" key="1">
    <source>
        <dbReference type="EMBL" id="MEX6687261.1"/>
    </source>
</evidence>
<keyword evidence="2" id="KW-1185">Reference proteome</keyword>
<name>A0ABV3ZBM1_9BACT</name>
<gene>
    <name evidence="1" type="ORF">QTN47_07130</name>
</gene>
<accession>A0ABV3ZBM1</accession>
<organism evidence="1 2">
    <name type="scientific">Danxiaibacter flavus</name>
    <dbReference type="NCBI Taxonomy" id="3049108"/>
    <lineage>
        <taxon>Bacteria</taxon>
        <taxon>Pseudomonadati</taxon>
        <taxon>Bacteroidota</taxon>
        <taxon>Chitinophagia</taxon>
        <taxon>Chitinophagales</taxon>
        <taxon>Chitinophagaceae</taxon>
        <taxon>Danxiaibacter</taxon>
    </lineage>
</organism>
<dbReference type="Proteomes" id="UP001560573">
    <property type="component" value="Unassembled WGS sequence"/>
</dbReference>
<evidence type="ECO:0000313" key="2">
    <source>
        <dbReference type="Proteomes" id="UP001560573"/>
    </source>
</evidence>
<comment type="caution">
    <text evidence="1">The sequence shown here is derived from an EMBL/GenBank/DDBJ whole genome shotgun (WGS) entry which is preliminary data.</text>
</comment>